<feature type="compositionally biased region" description="Basic and acidic residues" evidence="6">
    <location>
        <begin position="167"/>
        <end position="184"/>
    </location>
</feature>
<evidence type="ECO:0000313" key="8">
    <source>
        <dbReference type="EMBL" id="KAJ8410062.1"/>
    </source>
</evidence>
<organism evidence="8 9">
    <name type="scientific">Aldrovandia affinis</name>
    <dbReference type="NCBI Taxonomy" id="143900"/>
    <lineage>
        <taxon>Eukaryota</taxon>
        <taxon>Metazoa</taxon>
        <taxon>Chordata</taxon>
        <taxon>Craniata</taxon>
        <taxon>Vertebrata</taxon>
        <taxon>Euteleostomi</taxon>
        <taxon>Actinopterygii</taxon>
        <taxon>Neopterygii</taxon>
        <taxon>Teleostei</taxon>
        <taxon>Notacanthiformes</taxon>
        <taxon>Halosauridae</taxon>
        <taxon>Aldrovandia</taxon>
    </lineage>
</organism>
<dbReference type="CDD" id="cd15673">
    <property type="entry name" value="ePHD_PHF6_like"/>
    <property type="match status" value="1"/>
</dbReference>
<dbReference type="InterPro" id="IPR013083">
    <property type="entry name" value="Znf_RING/FYVE/PHD"/>
</dbReference>
<feature type="non-terminal residue" evidence="8">
    <location>
        <position position="485"/>
    </location>
</feature>
<comment type="subcellular location">
    <subcellularLocation>
        <location evidence="1">Nucleus</location>
    </subcellularLocation>
</comment>
<dbReference type="InterPro" id="IPR001965">
    <property type="entry name" value="Znf_PHD"/>
</dbReference>
<dbReference type="GO" id="GO:0008270">
    <property type="term" value="F:zinc ion binding"/>
    <property type="evidence" value="ECO:0007669"/>
    <property type="project" value="UniProtKB-KW"/>
</dbReference>
<feature type="region of interest" description="Disordered" evidence="6">
    <location>
        <begin position="261"/>
        <end position="311"/>
    </location>
</feature>
<evidence type="ECO:0000256" key="2">
    <source>
        <dbReference type="ARBA" id="ARBA00022723"/>
    </source>
</evidence>
<evidence type="ECO:0000259" key="7">
    <source>
        <dbReference type="PROSITE" id="PS51805"/>
    </source>
</evidence>
<comment type="caution">
    <text evidence="8">The sequence shown here is derived from an EMBL/GenBank/DDBJ whole genome shotgun (WGS) entry which is preliminary data.</text>
</comment>
<dbReference type="PANTHER" id="PTHR12420:SF4">
    <property type="entry name" value="PHD FINGER PROTEIN 11"/>
    <property type="match status" value="1"/>
</dbReference>
<dbReference type="Gene3D" id="3.30.40.10">
    <property type="entry name" value="Zinc/RING finger domain, C3HC4 (zinc finger)"/>
    <property type="match status" value="1"/>
</dbReference>
<keyword evidence="3" id="KW-0863">Zinc-finger</keyword>
<evidence type="ECO:0000313" key="9">
    <source>
        <dbReference type="Proteomes" id="UP001221898"/>
    </source>
</evidence>
<feature type="compositionally biased region" description="Acidic residues" evidence="6">
    <location>
        <begin position="335"/>
        <end position="344"/>
    </location>
</feature>
<feature type="compositionally biased region" description="Basic and acidic residues" evidence="6">
    <location>
        <begin position="202"/>
        <end position="218"/>
    </location>
</feature>
<keyword evidence="9" id="KW-1185">Reference proteome</keyword>
<evidence type="ECO:0000256" key="6">
    <source>
        <dbReference type="SAM" id="MobiDB-lite"/>
    </source>
</evidence>
<dbReference type="AlphaFoldDB" id="A0AAD7SXP4"/>
<protein>
    <recommendedName>
        <fullName evidence="7">PHD-type domain-containing protein</fullName>
    </recommendedName>
</protein>
<gene>
    <name evidence="8" type="ORF">AAFF_G00211030</name>
</gene>
<feature type="domain" description="PHD-type" evidence="7">
    <location>
        <begin position="42"/>
        <end position="160"/>
    </location>
</feature>
<feature type="compositionally biased region" description="Acidic residues" evidence="6">
    <location>
        <begin position="219"/>
        <end position="231"/>
    </location>
</feature>
<feature type="region of interest" description="Disordered" evidence="6">
    <location>
        <begin position="167"/>
        <end position="231"/>
    </location>
</feature>
<proteinExistence type="predicted"/>
<dbReference type="Pfam" id="PF13771">
    <property type="entry name" value="zf-HC5HC2H"/>
    <property type="match status" value="1"/>
</dbReference>
<dbReference type="InterPro" id="IPR034732">
    <property type="entry name" value="EPHD"/>
</dbReference>
<evidence type="ECO:0000256" key="5">
    <source>
        <dbReference type="ARBA" id="ARBA00023242"/>
    </source>
</evidence>
<name>A0AAD7SXP4_9TELE</name>
<evidence type="ECO:0000256" key="3">
    <source>
        <dbReference type="ARBA" id="ARBA00022771"/>
    </source>
</evidence>
<sequence length="485" mass="54006">ALFFGSRRVILLNLDLTQSFEHVLLTIKRSSVVSTSKMNPYLFVCAFCQSSEEAEITGPLLKKDDVVAHHNCLLYSSNLVNKNTPDDDDLLGFDTEDVKEEMRRGRKLKCSQCKRRGATVGCEIRKCKRSFHYQCAMEANAKNVEDVRRGVFKIYCHSHRYHLEEGLNAKNSKGEHLKHTNNKDESDDDVKRKRPRLSIGFDAEKQERERSCEMRRILDDDDSAASDEGQNDIELQPLESDLNDSGDELQNSLNLAEHENGRHFTDEPQPSTSGAFQTMPGESRSEAQEAPVSDSELCEAQEAPELCENEPSLAKMGRVAVSVEATENQVQPDTGDGDETDIDSDQGSQSLVMPIKITKLELIALAHSESTSGSASPRPSGVAAHFWRKCLEAGCVESIFSTFMSVMTNISERILSEQASEEDCAFSLRVLEASGMLPEIFAEKDQEFQEKLLNLQRVSEAVMKSRSSMKSASEMMGKVAPGKTS</sequence>
<dbReference type="EMBL" id="JAINUG010000028">
    <property type="protein sequence ID" value="KAJ8410062.1"/>
    <property type="molecule type" value="Genomic_DNA"/>
</dbReference>
<keyword evidence="4" id="KW-0862">Zinc</keyword>
<dbReference type="Proteomes" id="UP001221898">
    <property type="component" value="Unassembled WGS sequence"/>
</dbReference>
<evidence type="ECO:0000256" key="1">
    <source>
        <dbReference type="ARBA" id="ARBA00004123"/>
    </source>
</evidence>
<dbReference type="InterPro" id="IPR051188">
    <property type="entry name" value="PHD-type_Zinc_Finger"/>
</dbReference>
<keyword evidence="5" id="KW-0539">Nucleus</keyword>
<feature type="region of interest" description="Disordered" evidence="6">
    <location>
        <begin position="326"/>
        <end position="347"/>
    </location>
</feature>
<feature type="region of interest" description="Disordered" evidence="6">
    <location>
        <begin position="466"/>
        <end position="485"/>
    </location>
</feature>
<dbReference type="GO" id="GO:0005634">
    <property type="term" value="C:nucleus"/>
    <property type="evidence" value="ECO:0007669"/>
    <property type="project" value="UniProtKB-SubCell"/>
</dbReference>
<dbReference type="SMART" id="SM00249">
    <property type="entry name" value="PHD"/>
    <property type="match status" value="1"/>
</dbReference>
<dbReference type="PROSITE" id="PS51805">
    <property type="entry name" value="EPHD"/>
    <property type="match status" value="1"/>
</dbReference>
<dbReference type="PANTHER" id="PTHR12420">
    <property type="entry name" value="PHD FINGER PROTEIN"/>
    <property type="match status" value="1"/>
</dbReference>
<accession>A0AAD7SXP4</accession>
<keyword evidence="2" id="KW-0479">Metal-binding</keyword>
<reference evidence="8" key="1">
    <citation type="journal article" date="2023" name="Science">
        <title>Genome structures resolve the early diversification of teleost fishes.</title>
        <authorList>
            <person name="Parey E."/>
            <person name="Louis A."/>
            <person name="Montfort J."/>
            <person name="Bouchez O."/>
            <person name="Roques C."/>
            <person name="Iampietro C."/>
            <person name="Lluch J."/>
            <person name="Castinel A."/>
            <person name="Donnadieu C."/>
            <person name="Desvignes T."/>
            <person name="Floi Bucao C."/>
            <person name="Jouanno E."/>
            <person name="Wen M."/>
            <person name="Mejri S."/>
            <person name="Dirks R."/>
            <person name="Jansen H."/>
            <person name="Henkel C."/>
            <person name="Chen W.J."/>
            <person name="Zahm M."/>
            <person name="Cabau C."/>
            <person name="Klopp C."/>
            <person name="Thompson A.W."/>
            <person name="Robinson-Rechavi M."/>
            <person name="Braasch I."/>
            <person name="Lecointre G."/>
            <person name="Bobe J."/>
            <person name="Postlethwait J.H."/>
            <person name="Berthelot C."/>
            <person name="Roest Crollius H."/>
            <person name="Guiguen Y."/>
        </authorList>
    </citation>
    <scope>NUCLEOTIDE SEQUENCE</scope>
    <source>
        <strain evidence="8">NC1722</strain>
    </source>
</reference>
<evidence type="ECO:0000256" key="4">
    <source>
        <dbReference type="ARBA" id="ARBA00022833"/>
    </source>
</evidence>